<sequence>RRPPRAGGAGGAPGGQRAAGGRM</sequence>
<proteinExistence type="predicted"/>
<dbReference type="AlphaFoldDB" id="A0A6J4JEI8"/>
<feature type="region of interest" description="Disordered" evidence="1">
    <location>
        <begin position="1"/>
        <end position="23"/>
    </location>
</feature>
<feature type="non-terminal residue" evidence="2">
    <location>
        <position position="23"/>
    </location>
</feature>
<evidence type="ECO:0000256" key="1">
    <source>
        <dbReference type="SAM" id="MobiDB-lite"/>
    </source>
</evidence>
<protein>
    <submittedName>
        <fullName evidence="2">Uncharacterized protein</fullName>
    </submittedName>
</protein>
<evidence type="ECO:0000313" key="2">
    <source>
        <dbReference type="EMBL" id="CAA9275269.1"/>
    </source>
</evidence>
<dbReference type="EMBL" id="CADCTH010000414">
    <property type="protein sequence ID" value="CAA9275269.1"/>
    <property type="molecule type" value="Genomic_DNA"/>
</dbReference>
<feature type="compositionally biased region" description="Gly residues" evidence="1">
    <location>
        <begin position="7"/>
        <end position="23"/>
    </location>
</feature>
<reference evidence="2" key="1">
    <citation type="submission" date="2020-02" db="EMBL/GenBank/DDBJ databases">
        <authorList>
            <person name="Meier V. D."/>
        </authorList>
    </citation>
    <scope>NUCLEOTIDE SEQUENCE</scope>
    <source>
        <strain evidence="2">AVDCRST_MAG54</strain>
    </source>
</reference>
<name>A0A6J4JEI8_9PSEU</name>
<organism evidence="2">
    <name type="scientific">uncultured Actinomycetospora sp</name>
    <dbReference type="NCBI Taxonomy" id="1135996"/>
    <lineage>
        <taxon>Bacteria</taxon>
        <taxon>Bacillati</taxon>
        <taxon>Actinomycetota</taxon>
        <taxon>Actinomycetes</taxon>
        <taxon>Pseudonocardiales</taxon>
        <taxon>Pseudonocardiaceae</taxon>
        <taxon>Actinomycetospora</taxon>
        <taxon>environmental samples</taxon>
    </lineage>
</organism>
<feature type="non-terminal residue" evidence="2">
    <location>
        <position position="1"/>
    </location>
</feature>
<accession>A0A6J4JEI8</accession>
<gene>
    <name evidence="2" type="ORF">AVDCRST_MAG54-3235</name>
</gene>